<comment type="similarity">
    <text evidence="1">Belongs to the GerABKA family.</text>
</comment>
<proteinExistence type="inferred from homology"/>
<feature type="region of interest" description="Disordered" evidence="3">
    <location>
        <begin position="514"/>
        <end position="535"/>
    </location>
</feature>
<sequence>MNVFRRFRKNVKTIKAKRNEKEHESVNNDEAVLDASLSNTLSILRTRIGTSSDFIIRELVNAESGNSQIAISYIEGLIDQKQLSELMEALIAGNTRFSSFSNNPVNHLKGIIPIGGIKAVNTLGSLLTAILNGEAVVAVEGLPGAVTVSISGGIRRSVEEPSSQTVVRGPKEGFTEELSVNIALLRQKLRTPELRIESRTIGRYTQTRVAVIYIQGLANPEVIEELLSRLDTIDTDSVLESGYIEEFIQDKTFTPFPTMINTERPDAVAGNLLEGHVAVIVDGTPFVLLLPVTFFKFFQSSEDYYQRYDISSFLRIIRLFSFFIALFLPSIYIAVTTFQQEMLPTTLLISLAAQREGTPLPALLEALLMEITFEVIREAGVRMPRVIGPAISIVGALVLGQAAVQAGLVSGAMVIVVSFTAIASFVMPNFNMASAVRLVRFALMLLAGMFGLFGILAGAVPILVHIISLSSFGVPYFTPLAPLRWSNLKDTLIRVPWRSMKTRPAVISVQNKVRQSSFKQQHAANKGPEEGDSSI</sequence>
<dbReference type="PIRSF" id="PIRSF005690">
    <property type="entry name" value="GerBA"/>
    <property type="match status" value="1"/>
</dbReference>
<dbReference type="Proteomes" id="UP001229346">
    <property type="component" value="Unassembled WGS sequence"/>
</dbReference>
<accession>A0ABT9U925</accession>
<dbReference type="EMBL" id="JAUSSU010000016">
    <property type="protein sequence ID" value="MDQ0116131.1"/>
    <property type="molecule type" value="Genomic_DNA"/>
</dbReference>
<evidence type="ECO:0000256" key="3">
    <source>
        <dbReference type="SAM" id="MobiDB-lite"/>
    </source>
</evidence>
<reference evidence="5 6" key="1">
    <citation type="submission" date="2023-07" db="EMBL/GenBank/DDBJ databases">
        <title>Sorghum-associated microbial communities from plants grown in Nebraska, USA.</title>
        <authorList>
            <person name="Schachtman D."/>
        </authorList>
    </citation>
    <scope>NUCLEOTIDE SEQUENCE [LARGE SCALE GENOMIC DNA]</scope>
    <source>
        <strain evidence="5 6">CC482</strain>
    </source>
</reference>
<dbReference type="InterPro" id="IPR004995">
    <property type="entry name" value="Spore_Ger"/>
</dbReference>
<keyword evidence="2 4" id="KW-0472">Membrane</keyword>
<keyword evidence="6" id="KW-1185">Reference proteome</keyword>
<feature type="transmembrane region" description="Helical" evidence="4">
    <location>
        <begin position="408"/>
        <end position="426"/>
    </location>
</feature>
<name>A0ABT9U925_PAEHA</name>
<evidence type="ECO:0000256" key="2">
    <source>
        <dbReference type="ARBA" id="ARBA00023136"/>
    </source>
</evidence>
<feature type="compositionally biased region" description="Polar residues" evidence="3">
    <location>
        <begin position="514"/>
        <end position="523"/>
    </location>
</feature>
<dbReference type="InterPro" id="IPR050768">
    <property type="entry name" value="UPF0353/GerABKA_families"/>
</dbReference>
<gene>
    <name evidence="5" type="ORF">J2T15_005607</name>
</gene>
<evidence type="ECO:0000313" key="5">
    <source>
        <dbReference type="EMBL" id="MDQ0116131.1"/>
    </source>
</evidence>
<dbReference type="PANTHER" id="PTHR22550">
    <property type="entry name" value="SPORE GERMINATION PROTEIN"/>
    <property type="match status" value="1"/>
</dbReference>
<dbReference type="RefSeq" id="WP_373459748.1">
    <property type="nucleotide sequence ID" value="NZ_JAUSSU010000016.1"/>
</dbReference>
<comment type="caution">
    <text evidence="5">The sequence shown here is derived from an EMBL/GenBank/DDBJ whole genome shotgun (WGS) entry which is preliminary data.</text>
</comment>
<evidence type="ECO:0000256" key="1">
    <source>
        <dbReference type="ARBA" id="ARBA00005278"/>
    </source>
</evidence>
<protein>
    <submittedName>
        <fullName evidence="5">Spore germination protein KA</fullName>
    </submittedName>
</protein>
<keyword evidence="4" id="KW-1133">Transmembrane helix</keyword>
<keyword evidence="4" id="KW-0812">Transmembrane</keyword>
<evidence type="ECO:0000256" key="4">
    <source>
        <dbReference type="SAM" id="Phobius"/>
    </source>
</evidence>
<organism evidence="5 6">
    <name type="scientific">Paenibacillus harenae</name>
    <dbReference type="NCBI Taxonomy" id="306543"/>
    <lineage>
        <taxon>Bacteria</taxon>
        <taxon>Bacillati</taxon>
        <taxon>Bacillota</taxon>
        <taxon>Bacilli</taxon>
        <taxon>Bacillales</taxon>
        <taxon>Paenibacillaceae</taxon>
        <taxon>Paenibacillus</taxon>
    </lineage>
</organism>
<dbReference type="PANTHER" id="PTHR22550:SF5">
    <property type="entry name" value="LEUCINE ZIPPER PROTEIN 4"/>
    <property type="match status" value="1"/>
</dbReference>
<feature type="transmembrane region" description="Helical" evidence="4">
    <location>
        <begin position="438"/>
        <end position="456"/>
    </location>
</feature>
<feature type="transmembrane region" description="Helical" evidence="4">
    <location>
        <begin position="316"/>
        <end position="338"/>
    </location>
</feature>
<dbReference type="Pfam" id="PF03323">
    <property type="entry name" value="GerA"/>
    <property type="match status" value="1"/>
</dbReference>
<evidence type="ECO:0000313" key="6">
    <source>
        <dbReference type="Proteomes" id="UP001229346"/>
    </source>
</evidence>